<evidence type="ECO:0000256" key="1">
    <source>
        <dbReference type="SAM" id="SignalP"/>
    </source>
</evidence>
<dbReference type="RefSeq" id="WP_182295460.1">
    <property type="nucleotide sequence ID" value="NZ_CP059851.1"/>
</dbReference>
<protein>
    <submittedName>
        <fullName evidence="2">Uncharacterized protein</fullName>
    </submittedName>
</protein>
<accession>A0A7G5IGL4</accession>
<evidence type="ECO:0000313" key="2">
    <source>
        <dbReference type="EMBL" id="QMW22506.1"/>
    </source>
</evidence>
<feature type="chain" id="PRO_5029013103" evidence="1">
    <location>
        <begin position="21"/>
        <end position="277"/>
    </location>
</feature>
<proteinExistence type="predicted"/>
<dbReference type="Proteomes" id="UP000515292">
    <property type="component" value="Chromosome"/>
</dbReference>
<name>A0A7G5IGL4_9SPHN</name>
<evidence type="ECO:0000313" key="3">
    <source>
        <dbReference type="Proteomes" id="UP000515292"/>
    </source>
</evidence>
<dbReference type="AlphaFoldDB" id="A0A7G5IGL4"/>
<dbReference type="KEGG" id="sand:H3309_14385"/>
<keyword evidence="1" id="KW-0732">Signal</keyword>
<dbReference type="EMBL" id="CP059851">
    <property type="protein sequence ID" value="QMW22506.1"/>
    <property type="molecule type" value="Genomic_DNA"/>
</dbReference>
<feature type="signal peptide" evidence="1">
    <location>
        <begin position="1"/>
        <end position="20"/>
    </location>
</feature>
<sequence>MKRGLTMMVAGSLLAAPVTADQVFMWSQGQPVTSLPPAPANFCYLTNVSGKFRGYGERVRLRVMNGKWELGGASQQIDVTAWARCFARSEIKAAPGAVRWASEEISATADNPGSGCVNTTPRNAWWGDAVTVLTMVTGAFKGLGERVTIAQSGDAFGPSTLLLNSCQKQLGAGVYSFFVGKPSSGKTARFIGPNGVGTAAQAGEYQSVPNQNVMMAPLTEAFCYFTSVSGTFNGGGERVTIVPAQDANGVNRWQLQARHASGQGTDACARCYARNQG</sequence>
<organism evidence="2 3">
    <name type="scientific">Sandaracinobacteroides saxicola</name>
    <dbReference type="NCBI Taxonomy" id="2759707"/>
    <lineage>
        <taxon>Bacteria</taxon>
        <taxon>Pseudomonadati</taxon>
        <taxon>Pseudomonadota</taxon>
        <taxon>Alphaproteobacteria</taxon>
        <taxon>Sphingomonadales</taxon>
        <taxon>Sphingosinicellaceae</taxon>
        <taxon>Sandaracinobacteroides</taxon>
    </lineage>
</organism>
<gene>
    <name evidence="2" type="ORF">H3309_14385</name>
</gene>
<reference evidence="2 3" key="1">
    <citation type="submission" date="2020-07" db="EMBL/GenBank/DDBJ databases">
        <title>Complete genome sequence for Sandaracinobacter sp. M6.</title>
        <authorList>
            <person name="Tang Y."/>
            <person name="Liu Q."/>
            <person name="Guo Z."/>
            <person name="Lei P."/>
            <person name="Huang B."/>
        </authorList>
    </citation>
    <scope>NUCLEOTIDE SEQUENCE [LARGE SCALE GENOMIC DNA]</scope>
    <source>
        <strain evidence="2 3">M6</strain>
    </source>
</reference>
<keyword evidence="3" id="KW-1185">Reference proteome</keyword>